<dbReference type="CDD" id="cd07185">
    <property type="entry name" value="OmpA_C-like"/>
    <property type="match status" value="1"/>
</dbReference>
<dbReference type="PROSITE" id="PS51123">
    <property type="entry name" value="OMPA_2"/>
    <property type="match status" value="1"/>
</dbReference>
<dbReference type="OrthoDB" id="189250at2"/>
<accession>A0A437QX42</accession>
<dbReference type="AlphaFoldDB" id="A0A437QX42"/>
<dbReference type="PRINTS" id="PR01021">
    <property type="entry name" value="OMPADOMAIN"/>
</dbReference>
<dbReference type="InterPro" id="IPR036737">
    <property type="entry name" value="OmpA-like_sf"/>
</dbReference>
<feature type="chain" id="PRO_5019441316" evidence="5">
    <location>
        <begin position="26"/>
        <end position="318"/>
    </location>
</feature>
<dbReference type="PANTHER" id="PTHR30329:SF21">
    <property type="entry name" value="LIPOPROTEIN YIAD-RELATED"/>
    <property type="match status" value="1"/>
</dbReference>
<dbReference type="EMBL" id="SADE01000001">
    <property type="protein sequence ID" value="RVU39003.1"/>
    <property type="molecule type" value="Genomic_DNA"/>
</dbReference>
<evidence type="ECO:0000259" key="6">
    <source>
        <dbReference type="PROSITE" id="PS51123"/>
    </source>
</evidence>
<dbReference type="Pfam" id="PF00691">
    <property type="entry name" value="OmpA"/>
    <property type="match status" value="1"/>
</dbReference>
<dbReference type="InterPro" id="IPR050330">
    <property type="entry name" value="Bact_OuterMem_StrucFunc"/>
</dbReference>
<dbReference type="Proteomes" id="UP000287447">
    <property type="component" value="Unassembled WGS sequence"/>
</dbReference>
<comment type="subcellular location">
    <subcellularLocation>
        <location evidence="1">Cell outer membrane</location>
    </subcellularLocation>
</comment>
<dbReference type="Gene3D" id="3.30.1330.60">
    <property type="entry name" value="OmpA-like domain"/>
    <property type="match status" value="1"/>
</dbReference>
<protein>
    <submittedName>
        <fullName evidence="7">OmpA family protein</fullName>
    </submittedName>
</protein>
<evidence type="ECO:0000256" key="3">
    <source>
        <dbReference type="ARBA" id="ARBA00023237"/>
    </source>
</evidence>
<keyword evidence="8" id="KW-1185">Reference proteome</keyword>
<organism evidence="7 8">
    <name type="scientific">Hwanghaeella grinnelliae</name>
    <dbReference type="NCBI Taxonomy" id="2500179"/>
    <lineage>
        <taxon>Bacteria</taxon>
        <taxon>Pseudomonadati</taxon>
        <taxon>Pseudomonadota</taxon>
        <taxon>Alphaproteobacteria</taxon>
        <taxon>Rhodospirillales</taxon>
        <taxon>Rhodospirillaceae</taxon>
        <taxon>Hwanghaeella</taxon>
    </lineage>
</organism>
<evidence type="ECO:0000256" key="5">
    <source>
        <dbReference type="SAM" id="SignalP"/>
    </source>
</evidence>
<evidence type="ECO:0000313" key="8">
    <source>
        <dbReference type="Proteomes" id="UP000287447"/>
    </source>
</evidence>
<gene>
    <name evidence="7" type="ORF">EOI86_07015</name>
</gene>
<keyword evidence="3" id="KW-0998">Cell outer membrane</keyword>
<evidence type="ECO:0000256" key="2">
    <source>
        <dbReference type="ARBA" id="ARBA00023136"/>
    </source>
</evidence>
<evidence type="ECO:0000256" key="4">
    <source>
        <dbReference type="PROSITE-ProRule" id="PRU00473"/>
    </source>
</evidence>
<evidence type="ECO:0000256" key="1">
    <source>
        <dbReference type="ARBA" id="ARBA00004442"/>
    </source>
</evidence>
<evidence type="ECO:0000313" key="7">
    <source>
        <dbReference type="EMBL" id="RVU39003.1"/>
    </source>
</evidence>
<dbReference type="GO" id="GO:0009279">
    <property type="term" value="C:cell outer membrane"/>
    <property type="evidence" value="ECO:0007669"/>
    <property type="project" value="UniProtKB-SubCell"/>
</dbReference>
<dbReference type="PANTHER" id="PTHR30329">
    <property type="entry name" value="STATOR ELEMENT OF FLAGELLAR MOTOR COMPLEX"/>
    <property type="match status" value="1"/>
</dbReference>
<comment type="caution">
    <text evidence="7">The sequence shown here is derived from an EMBL/GenBank/DDBJ whole genome shotgun (WGS) entry which is preliminary data.</text>
</comment>
<keyword evidence="2 4" id="KW-0472">Membrane</keyword>
<sequence length="318" mass="35093">MSFKIKMTTATMAACIAFAAAPASAANILFPDYEEFKSHTVTGSDFNAELARQYQTLSAYEYEEMYDYIDAETYAERGMMAEKDISPSPFKPEEWSIDDPSAMKELQAARVELIGALQKGAGNIAPGRAANAQAKFDCWVEQQEEGWQTDHIAQCREGFRAAMLDLHEAMMPKKAEAEPAAPVAKTEPLALPPRVELSREVIYFDFDDATLTQSAERKIRLLTESIADLDDINVHVEGHADRAGPSDYNKALSEKRAENVRNALIANGLPTSKLKRMLTDSEGETDPAVATADGVREARNRRVEISVTGFEQKTASTQ</sequence>
<dbReference type="RefSeq" id="WP_127764375.1">
    <property type="nucleotide sequence ID" value="NZ_SADE01000001.1"/>
</dbReference>
<dbReference type="SUPFAM" id="SSF103088">
    <property type="entry name" value="OmpA-like"/>
    <property type="match status" value="1"/>
</dbReference>
<dbReference type="InterPro" id="IPR006664">
    <property type="entry name" value="OMP_bac"/>
</dbReference>
<keyword evidence="5" id="KW-0732">Signal</keyword>
<feature type="domain" description="OmpA-like" evidence="6">
    <location>
        <begin position="191"/>
        <end position="311"/>
    </location>
</feature>
<proteinExistence type="predicted"/>
<name>A0A437QX42_9PROT</name>
<dbReference type="InterPro" id="IPR006665">
    <property type="entry name" value="OmpA-like"/>
</dbReference>
<feature type="signal peptide" evidence="5">
    <location>
        <begin position="1"/>
        <end position="25"/>
    </location>
</feature>
<reference evidence="8" key="1">
    <citation type="submission" date="2019-01" db="EMBL/GenBank/DDBJ databases">
        <title>Gri0909 isolated from a small marine red alga.</title>
        <authorList>
            <person name="Kim J."/>
            <person name="Jeong S.E."/>
            <person name="Jeon C.O."/>
        </authorList>
    </citation>
    <scope>NUCLEOTIDE SEQUENCE [LARGE SCALE GENOMIC DNA]</scope>
    <source>
        <strain evidence="8">Gri0909</strain>
    </source>
</reference>